<evidence type="ECO:0000313" key="3">
    <source>
        <dbReference type="Proteomes" id="UP000467840"/>
    </source>
</evidence>
<proteinExistence type="predicted"/>
<protein>
    <submittedName>
        <fullName evidence="2">Uncharacterized protein</fullName>
    </submittedName>
</protein>
<dbReference type="AlphaFoldDB" id="A0A6A6LK34"/>
<dbReference type="PANTHER" id="PTHR45748:SF7">
    <property type="entry name" value="1-PHOSPHATIDYLINOSITOL 3-PHOSPHATE 5-KINASE-RELATED"/>
    <property type="match status" value="1"/>
</dbReference>
<dbReference type="GO" id="GO:0046854">
    <property type="term" value="P:phosphatidylinositol phosphate biosynthetic process"/>
    <property type="evidence" value="ECO:0007669"/>
    <property type="project" value="TreeGrafter"/>
</dbReference>
<evidence type="ECO:0000256" key="1">
    <source>
        <dbReference type="SAM" id="MobiDB-lite"/>
    </source>
</evidence>
<accession>A0A6A6LK34</accession>
<dbReference type="Proteomes" id="UP000467840">
    <property type="component" value="Chromosome 4"/>
</dbReference>
<reference evidence="2 3" key="1">
    <citation type="journal article" date="2020" name="Mol. Plant">
        <title>The Chromosome-Based Rubber Tree Genome Provides New Insights into Spurge Genome Evolution and Rubber Biosynthesis.</title>
        <authorList>
            <person name="Liu J."/>
            <person name="Shi C."/>
            <person name="Shi C.C."/>
            <person name="Li W."/>
            <person name="Zhang Q.J."/>
            <person name="Zhang Y."/>
            <person name="Li K."/>
            <person name="Lu H.F."/>
            <person name="Shi C."/>
            <person name="Zhu S.T."/>
            <person name="Xiao Z.Y."/>
            <person name="Nan H."/>
            <person name="Yue Y."/>
            <person name="Zhu X.G."/>
            <person name="Wu Y."/>
            <person name="Hong X.N."/>
            <person name="Fan G.Y."/>
            <person name="Tong Y."/>
            <person name="Zhang D."/>
            <person name="Mao C.L."/>
            <person name="Liu Y.L."/>
            <person name="Hao S.J."/>
            <person name="Liu W.Q."/>
            <person name="Lv M.Q."/>
            <person name="Zhang H.B."/>
            <person name="Liu Y."/>
            <person name="Hu-Tang G.R."/>
            <person name="Wang J.P."/>
            <person name="Wang J.H."/>
            <person name="Sun Y.H."/>
            <person name="Ni S.B."/>
            <person name="Chen W.B."/>
            <person name="Zhang X.C."/>
            <person name="Jiao Y.N."/>
            <person name="Eichler E.E."/>
            <person name="Li G.H."/>
            <person name="Liu X."/>
            <person name="Gao L.Z."/>
        </authorList>
    </citation>
    <scope>NUCLEOTIDE SEQUENCE [LARGE SCALE GENOMIC DNA]</scope>
    <source>
        <strain evidence="3">cv. GT1</strain>
        <tissue evidence="2">Leaf</tissue>
    </source>
</reference>
<keyword evidence="3" id="KW-1185">Reference proteome</keyword>
<gene>
    <name evidence="2" type="ORF">GH714_018075</name>
</gene>
<organism evidence="2 3">
    <name type="scientific">Hevea brasiliensis</name>
    <name type="common">Para rubber tree</name>
    <name type="synonym">Siphonia brasiliensis</name>
    <dbReference type="NCBI Taxonomy" id="3981"/>
    <lineage>
        <taxon>Eukaryota</taxon>
        <taxon>Viridiplantae</taxon>
        <taxon>Streptophyta</taxon>
        <taxon>Embryophyta</taxon>
        <taxon>Tracheophyta</taxon>
        <taxon>Spermatophyta</taxon>
        <taxon>Magnoliopsida</taxon>
        <taxon>eudicotyledons</taxon>
        <taxon>Gunneridae</taxon>
        <taxon>Pentapetalae</taxon>
        <taxon>rosids</taxon>
        <taxon>fabids</taxon>
        <taxon>Malpighiales</taxon>
        <taxon>Euphorbiaceae</taxon>
        <taxon>Crotonoideae</taxon>
        <taxon>Micrandreae</taxon>
        <taxon>Hevea</taxon>
    </lineage>
</organism>
<dbReference type="GO" id="GO:0000285">
    <property type="term" value="F:1-phosphatidylinositol-3-phosphate 5-kinase activity"/>
    <property type="evidence" value="ECO:0007669"/>
    <property type="project" value="TreeGrafter"/>
</dbReference>
<feature type="compositionally biased region" description="Basic and acidic residues" evidence="1">
    <location>
        <begin position="79"/>
        <end position="95"/>
    </location>
</feature>
<dbReference type="EMBL" id="JAAGAX010000010">
    <property type="protein sequence ID" value="KAF2300897.1"/>
    <property type="molecule type" value="Genomic_DNA"/>
</dbReference>
<name>A0A6A6LK34_HEVBR</name>
<sequence length="200" mass="22494">MKVVSDSYCTFEQKNKMQPGGSLVAEIIPVNNKVAAMGDHLTVNGFEHSEGIMENHSPNDLGEMVPTLSHSSEVSSARQDNKSNLEEPGPLKEEFPPSPSDHQSILVSLSSRCVWKGTVCERSHLFRIKYYGSFDKPLGRFLRDHLFNNSYICRSCEMPSEAHVHCYTHRQGTLTISVKKLPEIYYQVKRMERSGCGTDA</sequence>
<dbReference type="GO" id="GO:0010008">
    <property type="term" value="C:endosome membrane"/>
    <property type="evidence" value="ECO:0007669"/>
    <property type="project" value="TreeGrafter"/>
</dbReference>
<evidence type="ECO:0000313" key="2">
    <source>
        <dbReference type="EMBL" id="KAF2300897.1"/>
    </source>
</evidence>
<comment type="caution">
    <text evidence="2">The sequence shown here is derived from an EMBL/GenBank/DDBJ whole genome shotgun (WGS) entry which is preliminary data.</text>
</comment>
<dbReference type="PANTHER" id="PTHR45748">
    <property type="entry name" value="1-PHOSPHATIDYLINOSITOL 3-PHOSPHATE 5-KINASE-RELATED"/>
    <property type="match status" value="1"/>
</dbReference>
<feature type="compositionally biased region" description="Polar residues" evidence="1">
    <location>
        <begin position="68"/>
        <end position="78"/>
    </location>
</feature>
<feature type="region of interest" description="Disordered" evidence="1">
    <location>
        <begin position="50"/>
        <end position="99"/>
    </location>
</feature>